<dbReference type="AlphaFoldDB" id="A0A098EAD0"/>
<feature type="transmembrane region" description="Helical" evidence="2">
    <location>
        <begin position="89"/>
        <end position="110"/>
    </location>
</feature>
<evidence type="ECO:0000256" key="2">
    <source>
        <dbReference type="SAM" id="Phobius"/>
    </source>
</evidence>
<gene>
    <name evidence="3" type="ORF">MSIBF_A2370002</name>
</gene>
<keyword evidence="2" id="KW-1133">Transmembrane helix</keyword>
<reference evidence="3" key="1">
    <citation type="submission" date="2014-09" db="EMBL/GenBank/DDBJ databases">
        <authorList>
            <person name="Probst J Alexander"/>
        </authorList>
    </citation>
    <scope>NUCLEOTIDE SEQUENCE</scope>
</reference>
<dbReference type="EMBL" id="CCXY01000154">
    <property type="protein sequence ID" value="CEG12486.1"/>
    <property type="molecule type" value="Genomic_DNA"/>
</dbReference>
<name>A0A098EAD0_9ZZZZ</name>
<evidence type="ECO:0000313" key="3">
    <source>
        <dbReference type="EMBL" id="CEG12486.1"/>
    </source>
</evidence>
<feature type="region of interest" description="Disordered" evidence="1">
    <location>
        <begin position="1"/>
        <end position="23"/>
    </location>
</feature>
<protein>
    <submittedName>
        <fullName evidence="3">Uncharacterized protein</fullName>
    </submittedName>
</protein>
<sequence>MVESEKRKSSGGGETRKDKETMEDIREILEKEGLSRSASEILLRAIVKEPQKILYEIKGIEKQHSGEAHEEYLKEHEESSKEHGEILDVAFLVVLSTGTYIMIEEFILFLGI</sequence>
<evidence type="ECO:0000256" key="1">
    <source>
        <dbReference type="SAM" id="MobiDB-lite"/>
    </source>
</evidence>
<proteinExistence type="predicted"/>
<accession>A0A098EAD0</accession>
<keyword evidence="2" id="KW-0472">Membrane</keyword>
<keyword evidence="2" id="KW-0812">Transmembrane</keyword>
<organism evidence="3">
    <name type="scientific">groundwater metagenome</name>
    <dbReference type="NCBI Taxonomy" id="717931"/>
    <lineage>
        <taxon>unclassified sequences</taxon>
        <taxon>metagenomes</taxon>
        <taxon>ecological metagenomes</taxon>
    </lineage>
</organism>